<dbReference type="EMBL" id="JACEEZ010008638">
    <property type="protein sequence ID" value="KAG0723098.1"/>
    <property type="molecule type" value="Genomic_DNA"/>
</dbReference>
<gene>
    <name evidence="1" type="ORF">GWK47_043280</name>
</gene>
<evidence type="ECO:0000313" key="2">
    <source>
        <dbReference type="Proteomes" id="UP000770661"/>
    </source>
</evidence>
<evidence type="ECO:0000313" key="1">
    <source>
        <dbReference type="EMBL" id="KAG0723098.1"/>
    </source>
</evidence>
<sequence>MADMQRLLNQETESQQNLIQRETELEKHEYGRTLKRKRALEGFQEYDVLQAPTSDPSQQHRGLMTDFKKIKEDNHDAGILQVLDSSTTSASENDVPRPSTTAITLTPDERVQQLLQMGFTHLTGFWAFQDADIIYSFFIRFITRDDGWLLLPSSHIGIHAM</sequence>
<protein>
    <submittedName>
        <fullName evidence="1">Uncharacterized protein</fullName>
    </submittedName>
</protein>
<dbReference type="Proteomes" id="UP000770661">
    <property type="component" value="Unassembled WGS sequence"/>
</dbReference>
<proteinExistence type="predicted"/>
<reference evidence="1" key="1">
    <citation type="submission" date="2020-07" db="EMBL/GenBank/DDBJ databases">
        <title>The High-quality genome of the commercially important snow crab, Chionoecetes opilio.</title>
        <authorList>
            <person name="Jeong J.-H."/>
            <person name="Ryu S."/>
        </authorList>
    </citation>
    <scope>NUCLEOTIDE SEQUENCE</scope>
    <source>
        <strain evidence="1">MADBK_172401_WGS</strain>
        <tissue evidence="1">Digestive gland</tissue>
    </source>
</reference>
<keyword evidence="2" id="KW-1185">Reference proteome</keyword>
<organism evidence="1 2">
    <name type="scientific">Chionoecetes opilio</name>
    <name type="common">Atlantic snow crab</name>
    <name type="synonym">Cancer opilio</name>
    <dbReference type="NCBI Taxonomy" id="41210"/>
    <lineage>
        <taxon>Eukaryota</taxon>
        <taxon>Metazoa</taxon>
        <taxon>Ecdysozoa</taxon>
        <taxon>Arthropoda</taxon>
        <taxon>Crustacea</taxon>
        <taxon>Multicrustacea</taxon>
        <taxon>Malacostraca</taxon>
        <taxon>Eumalacostraca</taxon>
        <taxon>Eucarida</taxon>
        <taxon>Decapoda</taxon>
        <taxon>Pleocyemata</taxon>
        <taxon>Brachyura</taxon>
        <taxon>Eubrachyura</taxon>
        <taxon>Majoidea</taxon>
        <taxon>Majidae</taxon>
        <taxon>Chionoecetes</taxon>
    </lineage>
</organism>
<comment type="caution">
    <text evidence="1">The sequence shown here is derived from an EMBL/GenBank/DDBJ whole genome shotgun (WGS) entry which is preliminary data.</text>
</comment>
<dbReference type="AlphaFoldDB" id="A0A8J4Y7Y4"/>
<accession>A0A8J4Y7Y4</accession>
<name>A0A8J4Y7Y4_CHIOP</name>